<evidence type="ECO:0000313" key="2">
    <source>
        <dbReference type="Proteomes" id="UP000187417"/>
    </source>
</evidence>
<dbReference type="STRING" id="28117.BHV66_09095"/>
<evidence type="ECO:0000313" key="1">
    <source>
        <dbReference type="EMBL" id="OKY93509.1"/>
    </source>
</evidence>
<dbReference type="Proteomes" id="UP000187417">
    <property type="component" value="Unassembled WGS sequence"/>
</dbReference>
<dbReference type="EMBL" id="MNQH01000035">
    <property type="protein sequence ID" value="OKY93509.1"/>
    <property type="molecule type" value="Genomic_DNA"/>
</dbReference>
<protein>
    <submittedName>
        <fullName evidence="1">Uncharacterized protein</fullName>
    </submittedName>
</protein>
<dbReference type="GeneID" id="73802256"/>
<sequence>MSKSANIVAASLLNKHHVIVRIGRLNFRFYQPYIKDLARAFADERLDLSIDGRQRYSLKTMSKLLFHCRWQQRLFLWYAGRYSDYRQIRIAAQKIADITTGKDLLESVKIDKTRKKTITETIGNNSIAGIMATMMKHLNISYRDAFEKVNYPTMMLMMIDKVRSLVGDEKKIVKGSGKEMAARRRQKNK</sequence>
<proteinExistence type="predicted"/>
<reference evidence="1 2" key="1">
    <citation type="journal article" date="2016" name="Nat. Biotechnol.">
        <title>Measurement of bacterial replication rates in microbial communities.</title>
        <authorList>
            <person name="Brown C.T."/>
            <person name="Olm M.R."/>
            <person name="Thomas B.C."/>
            <person name="Banfield J.F."/>
        </authorList>
    </citation>
    <scope>NUCLEOTIDE SEQUENCE [LARGE SCALE GENOMIC DNA]</scope>
    <source>
        <strain evidence="1">CAG:67_53_122</strain>
    </source>
</reference>
<dbReference type="AlphaFoldDB" id="A0A1Q6F3P6"/>
<comment type="caution">
    <text evidence="1">The sequence shown here is derived from an EMBL/GenBank/DDBJ whole genome shotgun (WGS) entry which is preliminary data.</text>
</comment>
<gene>
    <name evidence="1" type="ORF">BHV66_09095</name>
</gene>
<organism evidence="1 2">
    <name type="scientific">Alistipes putredinis</name>
    <dbReference type="NCBI Taxonomy" id="28117"/>
    <lineage>
        <taxon>Bacteria</taxon>
        <taxon>Pseudomonadati</taxon>
        <taxon>Bacteroidota</taxon>
        <taxon>Bacteroidia</taxon>
        <taxon>Bacteroidales</taxon>
        <taxon>Rikenellaceae</taxon>
        <taxon>Alistipes</taxon>
    </lineage>
</organism>
<accession>A0A1Q6F3P6</accession>
<dbReference type="RefSeq" id="WP_004327684.1">
    <property type="nucleotide sequence ID" value="NZ_CABKND010000005.1"/>
</dbReference>
<name>A0A1Q6F3P6_9BACT</name>